<dbReference type="STRING" id="1379910.TH63_09895"/>
<organism evidence="3 4">
    <name type="scientific">Rufibacter radiotolerans</name>
    <dbReference type="NCBI Taxonomy" id="1379910"/>
    <lineage>
        <taxon>Bacteria</taxon>
        <taxon>Pseudomonadati</taxon>
        <taxon>Bacteroidota</taxon>
        <taxon>Cytophagia</taxon>
        <taxon>Cytophagales</taxon>
        <taxon>Hymenobacteraceae</taxon>
        <taxon>Rufibacter</taxon>
    </lineage>
</organism>
<feature type="transmembrane region" description="Helical" evidence="1">
    <location>
        <begin position="98"/>
        <end position="118"/>
    </location>
</feature>
<name>A0A0H4VKL5_9BACT</name>
<feature type="domain" description="DUF1206" evidence="2">
    <location>
        <begin position="15"/>
        <end position="82"/>
    </location>
</feature>
<dbReference type="KEGG" id="ruf:TH63_09895"/>
<dbReference type="Pfam" id="PF06724">
    <property type="entry name" value="DUF1206"/>
    <property type="match status" value="3"/>
</dbReference>
<proteinExistence type="predicted"/>
<dbReference type="AlphaFoldDB" id="A0A0H4VKL5"/>
<keyword evidence="1" id="KW-1133">Transmembrane helix</keyword>
<dbReference type="Proteomes" id="UP000036458">
    <property type="component" value="Chromosome"/>
</dbReference>
<evidence type="ECO:0000256" key="1">
    <source>
        <dbReference type="SAM" id="Phobius"/>
    </source>
</evidence>
<dbReference type="InterPro" id="IPR009597">
    <property type="entry name" value="DUF1206"/>
</dbReference>
<feature type="transmembrane region" description="Helical" evidence="1">
    <location>
        <begin position="59"/>
        <end position="77"/>
    </location>
</feature>
<feature type="transmembrane region" description="Helical" evidence="1">
    <location>
        <begin position="143"/>
        <end position="163"/>
    </location>
</feature>
<feature type="transmembrane region" description="Helical" evidence="1">
    <location>
        <begin position="21"/>
        <end position="39"/>
    </location>
</feature>
<feature type="domain" description="DUF1206" evidence="2">
    <location>
        <begin position="192"/>
        <end position="260"/>
    </location>
</feature>
<keyword evidence="1" id="KW-0472">Membrane</keyword>
<accession>A0A0H4VKL5</accession>
<evidence type="ECO:0000313" key="4">
    <source>
        <dbReference type="Proteomes" id="UP000036458"/>
    </source>
</evidence>
<evidence type="ECO:0000313" key="3">
    <source>
        <dbReference type="EMBL" id="AKQ45883.1"/>
    </source>
</evidence>
<dbReference type="EMBL" id="CP010777">
    <property type="protein sequence ID" value="AKQ45883.1"/>
    <property type="molecule type" value="Genomic_DNA"/>
</dbReference>
<dbReference type="RefSeq" id="WP_048920808.1">
    <property type="nucleotide sequence ID" value="NZ_CP010777.1"/>
</dbReference>
<protein>
    <recommendedName>
        <fullName evidence="2">DUF1206 domain-containing protein</fullName>
    </recommendedName>
</protein>
<feature type="transmembrane region" description="Helical" evidence="1">
    <location>
        <begin position="194"/>
        <end position="214"/>
    </location>
</feature>
<dbReference type="OrthoDB" id="5702018at2"/>
<gene>
    <name evidence="3" type="ORF">TH63_09895</name>
</gene>
<evidence type="ECO:0000259" key="2">
    <source>
        <dbReference type="Pfam" id="PF06724"/>
    </source>
</evidence>
<keyword evidence="1" id="KW-0812">Transmembrane</keyword>
<feature type="domain" description="DUF1206" evidence="2">
    <location>
        <begin position="99"/>
        <end position="168"/>
    </location>
</feature>
<feature type="transmembrane region" description="Helical" evidence="1">
    <location>
        <begin position="234"/>
        <end position="256"/>
    </location>
</feature>
<sequence length="266" mass="28323">MDQQKKHWIESFAKVGYIAKGVVYFLVGILTAMAALGLGGEKASNSDAFMQVKELPGGGFLLSLLAVGLVGYSLWRFTQAIKDTEHKGTNAKGTGKRIAYAFSGLLYASLAFLAFKIGTGNGGGSVGSSKEQTLVAELLEKPFGKWLAIAIGLMTIGNGIYQITKGVTASFMKDVSGLPRDKFDVLKKAGQAGYISRGVVFGIIGFLFVRAAWLQRPKVAEGTEGAFSFLQTSPFGNILLAVVAIGLMGYGIFMFVQAKYSDISID</sequence>
<dbReference type="PATRIC" id="fig|1379910.4.peg.2147"/>
<keyword evidence="4" id="KW-1185">Reference proteome</keyword>
<reference evidence="3 4" key="1">
    <citation type="submission" date="2015-01" db="EMBL/GenBank/DDBJ databases">
        <title>Rufibacter sp./DG31D/ whole genome sequencing.</title>
        <authorList>
            <person name="Kim M.K."/>
            <person name="Srinivasan S."/>
            <person name="Lee J.-J."/>
        </authorList>
    </citation>
    <scope>NUCLEOTIDE SEQUENCE [LARGE SCALE GENOMIC DNA]</scope>
    <source>
        <strain evidence="3 4">DG31D</strain>
    </source>
</reference>